<accession>A0A0C1ULU2</accession>
<sequence>MPASTSQINLYQRLGITPAELAAFCQRWDIAELLLFGSVLRDAFSASSDIDILISYFPGKTKGLLALVRIKDELEKLIEREVDVTTKQSIKQSHNERRRREILGTAQVLHVA</sequence>
<keyword evidence="2" id="KW-1277">Toxin-antitoxin system</keyword>
<dbReference type="InterPro" id="IPR002934">
    <property type="entry name" value="Polymerase_NTP_transf_dom"/>
</dbReference>
<evidence type="ECO:0000256" key="2">
    <source>
        <dbReference type="ARBA" id="ARBA00022649"/>
    </source>
</evidence>
<dbReference type="AlphaFoldDB" id="A0A0C1ULU2"/>
<keyword evidence="4" id="KW-0548">Nucleotidyltransferase</keyword>
<feature type="domain" description="Polymerase nucleotidyl transferase" evidence="10">
    <location>
        <begin position="23"/>
        <end position="97"/>
    </location>
</feature>
<dbReference type="GO" id="GO:0046872">
    <property type="term" value="F:metal ion binding"/>
    <property type="evidence" value="ECO:0007669"/>
    <property type="project" value="UniProtKB-KW"/>
</dbReference>
<evidence type="ECO:0000256" key="6">
    <source>
        <dbReference type="ARBA" id="ARBA00022741"/>
    </source>
</evidence>
<dbReference type="InterPro" id="IPR052038">
    <property type="entry name" value="Type-VII_TA_antitoxin"/>
</dbReference>
<keyword evidence="3" id="KW-0808">Transferase</keyword>
<evidence type="ECO:0000256" key="8">
    <source>
        <dbReference type="ARBA" id="ARBA00022842"/>
    </source>
</evidence>
<evidence type="ECO:0000256" key="5">
    <source>
        <dbReference type="ARBA" id="ARBA00022723"/>
    </source>
</evidence>
<keyword evidence="7" id="KW-0067">ATP-binding</keyword>
<reference evidence="11" key="1">
    <citation type="submission" date="2014-11" db="EMBL/GenBank/DDBJ databases">
        <authorList>
            <person name="Malar M.C."/>
            <person name="Sen D."/>
            <person name="Tripathy S."/>
        </authorList>
    </citation>
    <scope>NUCLEOTIDE SEQUENCE</scope>
    <source>
        <strain evidence="11">BDU141951</strain>
    </source>
</reference>
<evidence type="ECO:0000256" key="3">
    <source>
        <dbReference type="ARBA" id="ARBA00022679"/>
    </source>
</evidence>
<dbReference type="SUPFAM" id="SSF81301">
    <property type="entry name" value="Nucleotidyltransferase"/>
    <property type="match status" value="1"/>
</dbReference>
<evidence type="ECO:0000256" key="7">
    <source>
        <dbReference type="ARBA" id="ARBA00022840"/>
    </source>
</evidence>
<keyword evidence="5" id="KW-0479">Metal-binding</keyword>
<dbReference type="InterPro" id="IPR043519">
    <property type="entry name" value="NT_sf"/>
</dbReference>
<evidence type="ECO:0000256" key="1">
    <source>
        <dbReference type="ARBA" id="ARBA00001946"/>
    </source>
</evidence>
<keyword evidence="8" id="KW-0460">Magnesium</keyword>
<gene>
    <name evidence="11" type="ORF">QQ91_003135</name>
</gene>
<dbReference type="Pfam" id="PF01909">
    <property type="entry name" value="NTP_transf_2"/>
    <property type="match status" value="1"/>
</dbReference>
<organism evidence="11">
    <name type="scientific">Lyngbya confervoides BDU141951</name>
    <dbReference type="NCBI Taxonomy" id="1574623"/>
    <lineage>
        <taxon>Bacteria</taxon>
        <taxon>Bacillati</taxon>
        <taxon>Cyanobacteriota</taxon>
        <taxon>Cyanophyceae</taxon>
        <taxon>Oscillatoriophycideae</taxon>
        <taxon>Oscillatoriales</taxon>
        <taxon>Microcoleaceae</taxon>
        <taxon>Lyngbya</taxon>
    </lineage>
</organism>
<dbReference type="GO" id="GO:0016779">
    <property type="term" value="F:nucleotidyltransferase activity"/>
    <property type="evidence" value="ECO:0007669"/>
    <property type="project" value="UniProtKB-KW"/>
</dbReference>
<proteinExistence type="inferred from homology"/>
<comment type="similarity">
    <text evidence="9">Belongs to the MntA antitoxin family.</text>
</comment>
<dbReference type="PANTHER" id="PTHR33571">
    <property type="entry name" value="SSL8005 PROTEIN"/>
    <property type="match status" value="1"/>
</dbReference>
<evidence type="ECO:0000313" key="11">
    <source>
        <dbReference type="EMBL" id="NEV66105.1"/>
    </source>
</evidence>
<name>A0A0C1ULU2_9CYAN</name>
<reference evidence="11" key="3">
    <citation type="submission" date="2020-02" db="EMBL/GenBank/DDBJ databases">
        <authorList>
            <person name="Sarangi A.N."/>
            <person name="Ghosh S."/>
            <person name="Mukherjee M."/>
            <person name="Tripathy S."/>
        </authorList>
    </citation>
    <scope>NUCLEOTIDE SEQUENCE</scope>
    <source>
        <strain evidence="11">BDU141951</strain>
    </source>
</reference>
<evidence type="ECO:0000259" key="10">
    <source>
        <dbReference type="Pfam" id="PF01909"/>
    </source>
</evidence>
<evidence type="ECO:0000256" key="4">
    <source>
        <dbReference type="ARBA" id="ARBA00022695"/>
    </source>
</evidence>
<comment type="cofactor">
    <cofactor evidence="1">
        <name>Mg(2+)</name>
        <dbReference type="ChEBI" id="CHEBI:18420"/>
    </cofactor>
</comment>
<protein>
    <submittedName>
        <fullName evidence="11">DNA polymerase subunit beta</fullName>
    </submittedName>
</protein>
<keyword evidence="6" id="KW-0547">Nucleotide-binding</keyword>
<dbReference type="Gene3D" id="3.30.460.10">
    <property type="entry name" value="Beta Polymerase, domain 2"/>
    <property type="match status" value="1"/>
</dbReference>
<dbReference type="GO" id="GO:0005524">
    <property type="term" value="F:ATP binding"/>
    <property type="evidence" value="ECO:0007669"/>
    <property type="project" value="UniProtKB-KW"/>
</dbReference>
<dbReference type="EMBL" id="JTHE02000003">
    <property type="protein sequence ID" value="NEV66105.1"/>
    <property type="molecule type" value="Genomic_DNA"/>
</dbReference>
<dbReference type="CDD" id="cd05403">
    <property type="entry name" value="NT_KNTase_like"/>
    <property type="match status" value="1"/>
</dbReference>
<comment type="caution">
    <text evidence="11">The sequence shown here is derived from an EMBL/GenBank/DDBJ whole genome shotgun (WGS) entry which is preliminary data.</text>
</comment>
<dbReference type="PANTHER" id="PTHR33571:SF12">
    <property type="entry name" value="BSL3053 PROTEIN"/>
    <property type="match status" value="1"/>
</dbReference>
<evidence type="ECO:0000256" key="9">
    <source>
        <dbReference type="ARBA" id="ARBA00038276"/>
    </source>
</evidence>
<reference evidence="11" key="2">
    <citation type="journal article" date="2015" name="Genome Announc.">
        <title>Draft Genome Sequence of Filamentous Marine Cyanobacterium Lyngbya confervoides Strain BDU141951.</title>
        <authorList>
            <person name="Chandrababunaidu M.M."/>
            <person name="Sen D."/>
            <person name="Tripathy S."/>
        </authorList>
    </citation>
    <scope>NUCLEOTIDE SEQUENCE</scope>
    <source>
        <strain evidence="11">BDU141951</strain>
    </source>
</reference>